<evidence type="ECO:0000256" key="5">
    <source>
        <dbReference type="ARBA" id="ARBA00023274"/>
    </source>
</evidence>
<dbReference type="InterPro" id="IPR027534">
    <property type="entry name" value="Ribosomal_P1/P2"/>
</dbReference>
<feature type="region of interest" description="Disordered" evidence="6">
    <location>
        <begin position="114"/>
        <end position="140"/>
    </location>
</feature>
<dbReference type="FunFam" id="1.10.10.1410:FF:000001">
    <property type="entry name" value="60S acidic ribosomal protein P1"/>
    <property type="match status" value="1"/>
</dbReference>
<dbReference type="Gramene" id="OBART08G01150.4">
    <property type="protein sequence ID" value="OBART08G01150.4"/>
    <property type="gene ID" value="OBART08G01150"/>
</dbReference>
<dbReference type="Proteomes" id="UP000026960">
    <property type="component" value="Chromosome 8"/>
</dbReference>
<dbReference type="GO" id="GO:0030295">
    <property type="term" value="F:protein kinase activator activity"/>
    <property type="evidence" value="ECO:0007669"/>
    <property type="project" value="TreeGrafter"/>
</dbReference>
<feature type="signal peptide" evidence="7">
    <location>
        <begin position="1"/>
        <end position="25"/>
    </location>
</feature>
<evidence type="ECO:0000256" key="3">
    <source>
        <dbReference type="ARBA" id="ARBA00011266"/>
    </source>
</evidence>
<keyword evidence="9" id="KW-1185">Reference proteome</keyword>
<dbReference type="EnsemblPlants" id="OBART08G01150.4">
    <property type="protein sequence ID" value="OBART08G01150.4"/>
    <property type="gene ID" value="OBART08G01150"/>
</dbReference>
<evidence type="ECO:0000256" key="7">
    <source>
        <dbReference type="SAM" id="SignalP"/>
    </source>
</evidence>
<dbReference type="AlphaFoldDB" id="A0A0D3GVS5"/>
<dbReference type="GO" id="GO:0043021">
    <property type="term" value="F:ribonucleoprotein complex binding"/>
    <property type="evidence" value="ECO:0007669"/>
    <property type="project" value="TreeGrafter"/>
</dbReference>
<comment type="function">
    <text evidence="1">Plays an important role in the elongation step of protein synthesis.</text>
</comment>
<reference evidence="8" key="2">
    <citation type="submission" date="2015-03" db="UniProtKB">
        <authorList>
            <consortium name="EnsemblPlants"/>
        </authorList>
    </citation>
    <scope>IDENTIFICATION</scope>
</reference>
<organism evidence="8">
    <name type="scientific">Oryza barthii</name>
    <dbReference type="NCBI Taxonomy" id="65489"/>
    <lineage>
        <taxon>Eukaryota</taxon>
        <taxon>Viridiplantae</taxon>
        <taxon>Streptophyta</taxon>
        <taxon>Embryophyta</taxon>
        <taxon>Tracheophyta</taxon>
        <taxon>Spermatophyta</taxon>
        <taxon>Magnoliopsida</taxon>
        <taxon>Liliopsida</taxon>
        <taxon>Poales</taxon>
        <taxon>Poaceae</taxon>
        <taxon>BOP clade</taxon>
        <taxon>Oryzoideae</taxon>
        <taxon>Oryzeae</taxon>
        <taxon>Oryzinae</taxon>
        <taxon>Oryza</taxon>
    </lineage>
</organism>
<dbReference type="InterPro" id="IPR038716">
    <property type="entry name" value="P1/P2_N_sf"/>
</dbReference>
<comment type="similarity">
    <text evidence="2">Belongs to the eukaryotic ribosomal protein P1/P2 family.</text>
</comment>
<dbReference type="Gene3D" id="1.10.10.1410">
    <property type="match status" value="1"/>
</dbReference>
<dbReference type="GO" id="GO:0003735">
    <property type="term" value="F:structural constituent of ribosome"/>
    <property type="evidence" value="ECO:0007669"/>
    <property type="project" value="InterPro"/>
</dbReference>
<proteinExistence type="inferred from homology"/>
<evidence type="ECO:0000256" key="6">
    <source>
        <dbReference type="SAM" id="MobiDB-lite"/>
    </source>
</evidence>
<evidence type="ECO:0000256" key="2">
    <source>
        <dbReference type="ARBA" id="ARBA00005436"/>
    </source>
</evidence>
<dbReference type="PANTHER" id="PTHR45696">
    <property type="entry name" value="60S ACIDIC RIBOSOMAL PROTEIN P1"/>
    <property type="match status" value="1"/>
</dbReference>
<reference evidence="8" key="1">
    <citation type="journal article" date="2009" name="Rice">
        <title>De Novo Next Generation Sequencing of Plant Genomes.</title>
        <authorList>
            <person name="Rounsley S."/>
            <person name="Marri P.R."/>
            <person name="Yu Y."/>
            <person name="He R."/>
            <person name="Sisneros N."/>
            <person name="Goicoechea J.L."/>
            <person name="Lee S.J."/>
            <person name="Angelova A."/>
            <person name="Kudrna D."/>
            <person name="Luo M."/>
            <person name="Affourtit J."/>
            <person name="Desany B."/>
            <person name="Knight J."/>
            <person name="Niazi F."/>
            <person name="Egholm M."/>
            <person name="Wing R.A."/>
        </authorList>
    </citation>
    <scope>NUCLEOTIDE SEQUENCE [LARGE SCALE GENOMIC DNA]</scope>
    <source>
        <strain evidence="8">cv. IRGC 105608</strain>
    </source>
</reference>
<keyword evidence="5" id="KW-0687">Ribonucleoprotein</keyword>
<evidence type="ECO:0008006" key="10">
    <source>
        <dbReference type="Google" id="ProtNLM"/>
    </source>
</evidence>
<dbReference type="GO" id="GO:0006414">
    <property type="term" value="P:translational elongation"/>
    <property type="evidence" value="ECO:0007669"/>
    <property type="project" value="InterPro"/>
</dbReference>
<dbReference type="CDD" id="cd05831">
    <property type="entry name" value="Ribosomal_P1"/>
    <property type="match status" value="1"/>
</dbReference>
<accession>A0A0D3GVS5</accession>
<evidence type="ECO:0000256" key="4">
    <source>
        <dbReference type="ARBA" id="ARBA00022980"/>
    </source>
</evidence>
<comment type="subunit">
    <text evidence="3">P1 and P2 exist as dimers at the large ribosomal subunit.</text>
</comment>
<dbReference type="GO" id="GO:0022625">
    <property type="term" value="C:cytosolic large ribosomal subunit"/>
    <property type="evidence" value="ECO:0007669"/>
    <property type="project" value="TreeGrafter"/>
</dbReference>
<dbReference type="HAMAP" id="MF_01478">
    <property type="entry name" value="Ribosomal_L12_arch"/>
    <property type="match status" value="1"/>
</dbReference>
<name>A0A0D3GVS5_9ORYZ</name>
<sequence length="140" mass="14711">MFFRRFRLPHLSFCFLIDLAEFVDQLELAAMSSSEVACTLAALILHDDGIPITSEKIATLVKAANIKVEAYWPGLFAKLLEHRSVDDLILSVGSGGGAAPVAAAAAPAAGGGAAAAPAAEEKKEEAKEESDDDMGFSLFD</sequence>
<feature type="chain" id="PRO_5002262943" description="60S acidic ribosomal protein P1" evidence="7">
    <location>
        <begin position="26"/>
        <end position="140"/>
    </location>
</feature>
<keyword evidence="4" id="KW-0689">Ribosomal protein</keyword>
<evidence type="ECO:0000313" key="9">
    <source>
        <dbReference type="Proteomes" id="UP000026960"/>
    </source>
</evidence>
<protein>
    <recommendedName>
        <fullName evidence="10">60S acidic ribosomal protein P1</fullName>
    </recommendedName>
</protein>
<dbReference type="PANTHER" id="PTHR45696:SF10">
    <property type="entry name" value="LARGE RIBOSOMAL SUBUNIT PROTEIN P1"/>
    <property type="match status" value="1"/>
</dbReference>
<evidence type="ECO:0000313" key="8">
    <source>
        <dbReference type="EnsemblPlants" id="OBART08G01150.4"/>
    </source>
</evidence>
<dbReference type="Pfam" id="PF00428">
    <property type="entry name" value="Ribosomal_60s"/>
    <property type="match status" value="1"/>
</dbReference>
<dbReference type="GO" id="GO:0002181">
    <property type="term" value="P:cytoplasmic translation"/>
    <property type="evidence" value="ECO:0007669"/>
    <property type="project" value="TreeGrafter"/>
</dbReference>
<evidence type="ECO:0000256" key="1">
    <source>
        <dbReference type="ARBA" id="ARBA00003362"/>
    </source>
</evidence>
<keyword evidence="7" id="KW-0732">Signal</keyword>